<evidence type="ECO:0000313" key="3">
    <source>
        <dbReference type="WBParaSite" id="PSAMB.scaffold341size55839.g4843.t1"/>
    </source>
</evidence>
<feature type="signal peptide" evidence="1">
    <location>
        <begin position="1"/>
        <end position="25"/>
    </location>
</feature>
<accession>A0A914WAR4</accession>
<evidence type="ECO:0000256" key="1">
    <source>
        <dbReference type="SAM" id="SignalP"/>
    </source>
</evidence>
<dbReference type="AlphaFoldDB" id="A0A914WAR4"/>
<keyword evidence="2" id="KW-1185">Reference proteome</keyword>
<reference evidence="3" key="1">
    <citation type="submission" date="2022-11" db="UniProtKB">
        <authorList>
            <consortium name="WormBaseParasite"/>
        </authorList>
    </citation>
    <scope>IDENTIFICATION</scope>
</reference>
<feature type="chain" id="PRO_5036673306" evidence="1">
    <location>
        <begin position="26"/>
        <end position="171"/>
    </location>
</feature>
<dbReference type="WBParaSite" id="PSAMB.scaffold341size55839.g4843.t1">
    <property type="protein sequence ID" value="PSAMB.scaffold341size55839.g4843.t1"/>
    <property type="gene ID" value="PSAMB.scaffold341size55839.g4843"/>
</dbReference>
<sequence>MIRGRAYAALLCGASLLVLMPSVSALSCLVIRPGRGLVSEKCPNNAVACRMRIENNAVVWYEYSKLYDRNHLACILKHEYSRLTTGDESLHEDWCARKGRGTMRCWCTGNDCNEAPLIRRVYRAFIEAEERGKLSNDLPTAHYRPITTPLPIVPVPPESNHVTLWSACCWY</sequence>
<dbReference type="PROSITE" id="PS51257">
    <property type="entry name" value="PROKAR_LIPOPROTEIN"/>
    <property type="match status" value="1"/>
</dbReference>
<keyword evidence="1" id="KW-0732">Signal</keyword>
<protein>
    <submittedName>
        <fullName evidence="3">Uncharacterized protein</fullName>
    </submittedName>
</protein>
<name>A0A914WAR4_9BILA</name>
<organism evidence="2 3">
    <name type="scientific">Plectus sambesii</name>
    <dbReference type="NCBI Taxonomy" id="2011161"/>
    <lineage>
        <taxon>Eukaryota</taxon>
        <taxon>Metazoa</taxon>
        <taxon>Ecdysozoa</taxon>
        <taxon>Nematoda</taxon>
        <taxon>Chromadorea</taxon>
        <taxon>Plectida</taxon>
        <taxon>Plectina</taxon>
        <taxon>Plectoidea</taxon>
        <taxon>Plectidae</taxon>
        <taxon>Plectus</taxon>
    </lineage>
</organism>
<evidence type="ECO:0000313" key="2">
    <source>
        <dbReference type="Proteomes" id="UP000887566"/>
    </source>
</evidence>
<dbReference type="Proteomes" id="UP000887566">
    <property type="component" value="Unplaced"/>
</dbReference>
<proteinExistence type="predicted"/>